<proteinExistence type="predicted"/>
<evidence type="ECO:0000256" key="1">
    <source>
        <dbReference type="SAM" id="MobiDB-lite"/>
    </source>
</evidence>
<protein>
    <submittedName>
        <fullName evidence="2">Uncharacterized protein</fullName>
    </submittedName>
</protein>
<feature type="region of interest" description="Disordered" evidence="1">
    <location>
        <begin position="1"/>
        <end position="27"/>
    </location>
</feature>
<feature type="compositionally biased region" description="Basic and acidic residues" evidence="1">
    <location>
        <begin position="10"/>
        <end position="27"/>
    </location>
</feature>
<evidence type="ECO:0000313" key="3">
    <source>
        <dbReference type="Proteomes" id="UP000499080"/>
    </source>
</evidence>
<dbReference type="AlphaFoldDB" id="A0A4Y2IXD5"/>
<keyword evidence="3" id="KW-1185">Reference proteome</keyword>
<feature type="non-terminal residue" evidence="2">
    <location>
        <position position="51"/>
    </location>
</feature>
<gene>
    <name evidence="2" type="ORF">AVEN_203544_1</name>
</gene>
<reference evidence="2 3" key="1">
    <citation type="journal article" date="2019" name="Sci. Rep.">
        <title>Orb-weaving spider Araneus ventricosus genome elucidates the spidroin gene catalogue.</title>
        <authorList>
            <person name="Kono N."/>
            <person name="Nakamura H."/>
            <person name="Ohtoshi R."/>
            <person name="Moran D.A.P."/>
            <person name="Shinohara A."/>
            <person name="Yoshida Y."/>
            <person name="Fujiwara M."/>
            <person name="Mori M."/>
            <person name="Tomita M."/>
            <person name="Arakawa K."/>
        </authorList>
    </citation>
    <scope>NUCLEOTIDE SEQUENCE [LARGE SCALE GENOMIC DNA]</scope>
</reference>
<evidence type="ECO:0000313" key="2">
    <source>
        <dbReference type="EMBL" id="GBM82270.1"/>
    </source>
</evidence>
<sequence length="51" mass="5849">MPRFKSGIASEKDDPKTDHPSTSKGNLHIEEVRDFIRKNCRSNVHEIAKDL</sequence>
<organism evidence="2 3">
    <name type="scientific">Araneus ventricosus</name>
    <name type="common">Orbweaver spider</name>
    <name type="synonym">Epeira ventricosa</name>
    <dbReference type="NCBI Taxonomy" id="182803"/>
    <lineage>
        <taxon>Eukaryota</taxon>
        <taxon>Metazoa</taxon>
        <taxon>Ecdysozoa</taxon>
        <taxon>Arthropoda</taxon>
        <taxon>Chelicerata</taxon>
        <taxon>Arachnida</taxon>
        <taxon>Araneae</taxon>
        <taxon>Araneomorphae</taxon>
        <taxon>Entelegynae</taxon>
        <taxon>Araneoidea</taxon>
        <taxon>Araneidae</taxon>
        <taxon>Araneus</taxon>
    </lineage>
</organism>
<dbReference type="Proteomes" id="UP000499080">
    <property type="component" value="Unassembled WGS sequence"/>
</dbReference>
<dbReference type="EMBL" id="BGPR01108250">
    <property type="protein sequence ID" value="GBM82270.1"/>
    <property type="molecule type" value="Genomic_DNA"/>
</dbReference>
<name>A0A4Y2IXD5_ARAVE</name>
<accession>A0A4Y2IXD5</accession>
<comment type="caution">
    <text evidence="2">The sequence shown here is derived from an EMBL/GenBank/DDBJ whole genome shotgun (WGS) entry which is preliminary data.</text>
</comment>